<organism evidence="2">
    <name type="scientific">Caudovirales sp. ctu3532</name>
    <dbReference type="NCBI Taxonomy" id="2827639"/>
    <lineage>
        <taxon>Viruses</taxon>
        <taxon>Duplodnaviria</taxon>
        <taxon>Heunggongvirae</taxon>
        <taxon>Uroviricota</taxon>
        <taxon>Caudoviricetes</taxon>
    </lineage>
</organism>
<evidence type="ECO:0000256" key="1">
    <source>
        <dbReference type="SAM" id="MobiDB-lite"/>
    </source>
</evidence>
<dbReference type="EMBL" id="BK032830">
    <property type="protein sequence ID" value="DAF62926.1"/>
    <property type="molecule type" value="Genomic_DNA"/>
</dbReference>
<feature type="region of interest" description="Disordered" evidence="1">
    <location>
        <begin position="113"/>
        <end position="136"/>
    </location>
</feature>
<protein>
    <submittedName>
        <fullName evidence="2">Uncharacterized protein</fullName>
    </submittedName>
</protein>
<evidence type="ECO:0000313" key="2">
    <source>
        <dbReference type="EMBL" id="DAF62926.1"/>
    </source>
</evidence>
<name>A0A8S5TI28_9CAUD</name>
<accession>A0A8S5TI28</accession>
<proteinExistence type="predicted"/>
<reference evidence="2" key="1">
    <citation type="journal article" date="2021" name="Proc. Natl. Acad. Sci. U.S.A.">
        <title>A Catalog of Tens of Thousands of Viruses from Human Metagenomes Reveals Hidden Associations with Chronic Diseases.</title>
        <authorList>
            <person name="Tisza M.J."/>
            <person name="Buck C.B."/>
        </authorList>
    </citation>
    <scope>NUCLEOTIDE SEQUENCE</scope>
    <source>
        <strain evidence="2">Ctu3532</strain>
    </source>
</reference>
<sequence length="136" mass="14653">MLRACGWFVRVGRGRWLVRSADAVRPAGCVSVVVCGCGLAACSLAELWRLAALGSAVAGCRLRLCGGGACRLPVRCVLCCPAYFAHAHAVQHVRAPAACRYLRHLLRRPHCSPPWHTAPPKKRPHGSRRGGLLRAV</sequence>
<feature type="compositionally biased region" description="Basic residues" evidence="1">
    <location>
        <begin position="119"/>
        <end position="128"/>
    </location>
</feature>